<dbReference type="AlphaFoldDB" id="L0RUK3"/>
<organism evidence="1 2">
    <name type="scientific">Mycoplasmopsis cynos (strain C142)</name>
    <name type="common">Mycoplasma cynos</name>
    <dbReference type="NCBI Taxonomy" id="1246955"/>
    <lineage>
        <taxon>Bacteria</taxon>
        <taxon>Bacillati</taxon>
        <taxon>Mycoplasmatota</taxon>
        <taxon>Mycoplasmoidales</taxon>
        <taxon>Metamycoplasmataceae</taxon>
        <taxon>Mycoplasmopsis</taxon>
    </lineage>
</organism>
<dbReference type="KEGG" id="mcy:MCYN_0411"/>
<protein>
    <submittedName>
        <fullName evidence="1">Uncharacterized protein</fullName>
    </submittedName>
</protein>
<sequence>MHPYFVYKIVNFTPYNPYLISSIKELILSFTSIGFSKKIAWPQSFIPIRSLLYSFAILATDKNGTNLSIVPVIKE</sequence>
<proteinExistence type="predicted"/>
<dbReference type="EMBL" id="HF559394">
    <property type="protein sequence ID" value="CCP24143.1"/>
    <property type="molecule type" value="Genomic_DNA"/>
</dbReference>
<evidence type="ECO:0000313" key="2">
    <source>
        <dbReference type="Proteomes" id="UP000010466"/>
    </source>
</evidence>
<dbReference type="HOGENOM" id="CLU_2667133_0_0_14"/>
<accession>L0RUK3</accession>
<name>L0RUK3_MYCC1</name>
<dbReference type="Proteomes" id="UP000010466">
    <property type="component" value="Chromosome"/>
</dbReference>
<reference evidence="2" key="1">
    <citation type="journal article" date="2013" name="Genome Announc.">
        <title>Complete genome sequence of Mycoplasma cynos strain C142.</title>
        <authorList>
            <person name="Walker C.A."/>
            <person name="Mannering S.A."/>
            <person name="Shields S."/>
            <person name="Blake D.P."/>
            <person name="Brownlie J."/>
        </authorList>
    </citation>
    <scope>NUCLEOTIDE SEQUENCE [LARGE SCALE GENOMIC DNA]</scope>
    <source>
        <strain evidence="2">C142</strain>
    </source>
</reference>
<keyword evidence="2" id="KW-1185">Reference proteome</keyword>
<gene>
    <name evidence="1" type="primary">MCYN0411</name>
    <name evidence="1" type="ordered locus">MCYN_0411</name>
</gene>
<evidence type="ECO:0000313" key="1">
    <source>
        <dbReference type="EMBL" id="CCP24143.1"/>
    </source>
</evidence>